<evidence type="ECO:0000313" key="3">
    <source>
        <dbReference type="Proteomes" id="UP000654304"/>
    </source>
</evidence>
<dbReference type="Pfam" id="PF04607">
    <property type="entry name" value="RelA_SpoT"/>
    <property type="match status" value="1"/>
</dbReference>
<keyword evidence="3" id="KW-1185">Reference proteome</keyword>
<evidence type="ECO:0000313" key="2">
    <source>
        <dbReference type="EMBL" id="MBC3930071.1"/>
    </source>
</evidence>
<dbReference type="RefSeq" id="WP_186901990.1">
    <property type="nucleotide sequence ID" value="NZ_JACOGD010000001.1"/>
</dbReference>
<dbReference type="Proteomes" id="UP000654304">
    <property type="component" value="Unassembled WGS sequence"/>
</dbReference>
<organism evidence="2 3">
    <name type="scientific">Undibacterium curvum</name>
    <dbReference type="NCBI Taxonomy" id="2762294"/>
    <lineage>
        <taxon>Bacteria</taxon>
        <taxon>Pseudomonadati</taxon>
        <taxon>Pseudomonadota</taxon>
        <taxon>Betaproteobacteria</taxon>
        <taxon>Burkholderiales</taxon>
        <taxon>Oxalobacteraceae</taxon>
        <taxon>Undibacterium</taxon>
    </lineage>
</organism>
<sequence>MVNRVYESQKCSLRFSKKDISRAGHSIRHGCVDEERRHAIEKIQNYREIHLYPLMLIKNHIDSATKRVSKNATVVRRLKMLSTIIHKLERPTLDGQRENAIDLTRMQDIGGCRAIVANLRQLNELRERLGKSRSIHRITKTYDYLTPKESGYGGVHLVYSCFSGAEIDSQWKNTKIEVQLRTELQHAWATSLEIIDTLENFNLKTSVDGHVEWRRFFKIAGILVAHKEGAVVLEQKLLDESIDELRLLETQLEVRKRLAKYNVAMRLTTGNASLTIKKVRPDDLYLVRLFRVDESRFKGTVTPYRARDKNEALQKLAESESSSDLVAAVIVSAKNVKNLKKAYPNYLGSTKVFRDFLVSYLDPR</sequence>
<gene>
    <name evidence="2" type="ORF">H8K43_00160</name>
</gene>
<dbReference type="InterPro" id="IPR007685">
    <property type="entry name" value="RelA_SpoT"/>
</dbReference>
<feature type="domain" description="RelA/SpoT" evidence="1">
    <location>
        <begin position="76"/>
        <end position="203"/>
    </location>
</feature>
<reference evidence="2 3" key="1">
    <citation type="submission" date="2020-08" db="EMBL/GenBank/DDBJ databases">
        <title>Novel species isolated from subtropical streams in China.</title>
        <authorList>
            <person name="Lu H."/>
        </authorList>
    </citation>
    <scope>NUCLEOTIDE SEQUENCE [LARGE SCALE GENOMIC DNA]</scope>
    <source>
        <strain evidence="2 3">CY22W</strain>
    </source>
</reference>
<proteinExistence type="predicted"/>
<name>A0ABR6ZZH5_9BURK</name>
<accession>A0ABR6ZZH5</accession>
<dbReference type="InterPro" id="IPR052366">
    <property type="entry name" value="GTP_Pyrophosphokinase"/>
</dbReference>
<evidence type="ECO:0000259" key="1">
    <source>
        <dbReference type="SMART" id="SM00954"/>
    </source>
</evidence>
<dbReference type="SUPFAM" id="SSF81301">
    <property type="entry name" value="Nucleotidyltransferase"/>
    <property type="match status" value="1"/>
</dbReference>
<comment type="caution">
    <text evidence="2">The sequence shown here is derived from an EMBL/GenBank/DDBJ whole genome shotgun (WGS) entry which is preliminary data.</text>
</comment>
<dbReference type="CDD" id="cd05399">
    <property type="entry name" value="NT_Rel-Spo_like"/>
    <property type="match status" value="1"/>
</dbReference>
<protein>
    <submittedName>
        <fullName evidence="2">RelA/SpoT domain-containing protein</fullName>
    </submittedName>
</protein>
<dbReference type="InterPro" id="IPR043519">
    <property type="entry name" value="NT_sf"/>
</dbReference>
<dbReference type="EMBL" id="JACOGD010000001">
    <property type="protein sequence ID" value="MBC3930071.1"/>
    <property type="molecule type" value="Genomic_DNA"/>
</dbReference>
<dbReference type="PANTHER" id="PTHR47837:SF1">
    <property type="entry name" value="GTP PYROPHOSPHOKINASE YJBM"/>
    <property type="match status" value="1"/>
</dbReference>
<dbReference type="SMART" id="SM00954">
    <property type="entry name" value="RelA_SpoT"/>
    <property type="match status" value="1"/>
</dbReference>
<dbReference type="Gene3D" id="3.30.460.10">
    <property type="entry name" value="Beta Polymerase, domain 2"/>
    <property type="match status" value="1"/>
</dbReference>
<dbReference type="PANTHER" id="PTHR47837">
    <property type="entry name" value="GTP PYROPHOSPHOKINASE YJBM"/>
    <property type="match status" value="1"/>
</dbReference>